<dbReference type="STRING" id="3750.A0A498JCM1"/>
<reference evidence="1 2" key="1">
    <citation type="submission" date="2018-10" db="EMBL/GenBank/DDBJ databases">
        <title>A high-quality apple genome assembly.</title>
        <authorList>
            <person name="Hu J."/>
        </authorList>
    </citation>
    <scope>NUCLEOTIDE SEQUENCE [LARGE SCALE GENOMIC DNA]</scope>
    <source>
        <strain evidence="2">cv. HFTH1</strain>
        <tissue evidence="1">Young leaf</tissue>
    </source>
</reference>
<proteinExistence type="predicted"/>
<keyword evidence="2" id="KW-1185">Reference proteome</keyword>
<dbReference type="Proteomes" id="UP000290289">
    <property type="component" value="Chromosome 7"/>
</dbReference>
<dbReference type="EMBL" id="RDQH01000333">
    <property type="protein sequence ID" value="RXH93488.1"/>
    <property type="molecule type" value="Genomic_DNA"/>
</dbReference>
<dbReference type="AlphaFoldDB" id="A0A498JCM1"/>
<organism evidence="1 2">
    <name type="scientific">Malus domestica</name>
    <name type="common">Apple</name>
    <name type="synonym">Pyrus malus</name>
    <dbReference type="NCBI Taxonomy" id="3750"/>
    <lineage>
        <taxon>Eukaryota</taxon>
        <taxon>Viridiplantae</taxon>
        <taxon>Streptophyta</taxon>
        <taxon>Embryophyta</taxon>
        <taxon>Tracheophyta</taxon>
        <taxon>Spermatophyta</taxon>
        <taxon>Magnoliopsida</taxon>
        <taxon>eudicotyledons</taxon>
        <taxon>Gunneridae</taxon>
        <taxon>Pentapetalae</taxon>
        <taxon>rosids</taxon>
        <taxon>fabids</taxon>
        <taxon>Rosales</taxon>
        <taxon>Rosaceae</taxon>
        <taxon>Amygdaloideae</taxon>
        <taxon>Maleae</taxon>
        <taxon>Malus</taxon>
    </lineage>
</organism>
<gene>
    <name evidence="1" type="ORF">DVH24_014064</name>
</gene>
<sequence>MMVLASEDIVELVMVVPSSVATKFVAVIKAIELAHLRILNLFGWKLILLQFFLSCAFLNWCPWQLRVEWKNCLHRISQIHFRSSHIYRKGNQVVDALGNRHIFY</sequence>
<evidence type="ECO:0000313" key="1">
    <source>
        <dbReference type="EMBL" id="RXH93488.1"/>
    </source>
</evidence>
<evidence type="ECO:0008006" key="3">
    <source>
        <dbReference type="Google" id="ProtNLM"/>
    </source>
</evidence>
<name>A0A498JCM1_MALDO</name>
<accession>A0A498JCM1</accession>
<protein>
    <recommendedName>
        <fullName evidence="3">RNase H type-1 domain-containing protein</fullName>
    </recommendedName>
</protein>
<evidence type="ECO:0000313" key="2">
    <source>
        <dbReference type="Proteomes" id="UP000290289"/>
    </source>
</evidence>
<comment type="caution">
    <text evidence="1">The sequence shown here is derived from an EMBL/GenBank/DDBJ whole genome shotgun (WGS) entry which is preliminary data.</text>
</comment>